<dbReference type="Gene3D" id="3.60.10.10">
    <property type="entry name" value="Endonuclease/exonuclease/phosphatase"/>
    <property type="match status" value="1"/>
</dbReference>
<proteinExistence type="predicted"/>
<dbReference type="Pfam" id="PF03372">
    <property type="entry name" value="Exo_endo_phos"/>
    <property type="match status" value="1"/>
</dbReference>
<evidence type="ECO:0000259" key="1">
    <source>
        <dbReference type="Pfam" id="PF03372"/>
    </source>
</evidence>
<sequence>MQSHTVKMASITKAFRAWQWNCRGFNPKKAALQQFIRSQAEKPHVILLQETLVADLPFTGYKAESLREDKGRGVAILINKKIPYIRHELRTSHCKV</sequence>
<name>A0A9J6HBZ0_HAELO</name>
<reference evidence="2 3" key="1">
    <citation type="journal article" date="2020" name="Cell">
        <title>Large-Scale Comparative Analyses of Tick Genomes Elucidate Their Genetic Diversity and Vector Capacities.</title>
        <authorList>
            <consortium name="Tick Genome and Microbiome Consortium (TIGMIC)"/>
            <person name="Jia N."/>
            <person name="Wang J."/>
            <person name="Shi W."/>
            <person name="Du L."/>
            <person name="Sun Y."/>
            <person name="Zhan W."/>
            <person name="Jiang J.F."/>
            <person name="Wang Q."/>
            <person name="Zhang B."/>
            <person name="Ji P."/>
            <person name="Bell-Sakyi L."/>
            <person name="Cui X.M."/>
            <person name="Yuan T.T."/>
            <person name="Jiang B.G."/>
            <person name="Yang W.F."/>
            <person name="Lam T.T."/>
            <person name="Chang Q.C."/>
            <person name="Ding S.J."/>
            <person name="Wang X.J."/>
            <person name="Zhu J.G."/>
            <person name="Ruan X.D."/>
            <person name="Zhao L."/>
            <person name="Wei J.T."/>
            <person name="Ye R.Z."/>
            <person name="Que T.C."/>
            <person name="Du C.H."/>
            <person name="Zhou Y.H."/>
            <person name="Cheng J.X."/>
            <person name="Dai P.F."/>
            <person name="Guo W.B."/>
            <person name="Han X.H."/>
            <person name="Huang E.J."/>
            <person name="Li L.F."/>
            <person name="Wei W."/>
            <person name="Gao Y.C."/>
            <person name="Liu J.Z."/>
            <person name="Shao H.Z."/>
            <person name="Wang X."/>
            <person name="Wang C.C."/>
            <person name="Yang T.C."/>
            <person name="Huo Q.B."/>
            <person name="Li W."/>
            <person name="Chen H.Y."/>
            <person name="Chen S.E."/>
            <person name="Zhou L.G."/>
            <person name="Ni X.B."/>
            <person name="Tian J.H."/>
            <person name="Sheng Y."/>
            <person name="Liu T."/>
            <person name="Pan Y.S."/>
            <person name="Xia L.Y."/>
            <person name="Li J."/>
            <person name="Zhao F."/>
            <person name="Cao W.C."/>
        </authorList>
    </citation>
    <scope>NUCLEOTIDE SEQUENCE [LARGE SCALE GENOMIC DNA]</scope>
    <source>
        <strain evidence="2">HaeL-2018</strain>
    </source>
</reference>
<dbReference type="Proteomes" id="UP000821853">
    <property type="component" value="Unassembled WGS sequence"/>
</dbReference>
<protein>
    <recommendedName>
        <fullName evidence="1">Endonuclease/exonuclease/phosphatase domain-containing protein</fullName>
    </recommendedName>
</protein>
<dbReference type="EMBL" id="JABSTR010003430">
    <property type="protein sequence ID" value="KAH9384900.1"/>
    <property type="molecule type" value="Genomic_DNA"/>
</dbReference>
<accession>A0A9J6HBZ0</accession>
<dbReference type="InterPro" id="IPR005135">
    <property type="entry name" value="Endo/exonuclease/phosphatase"/>
</dbReference>
<dbReference type="SUPFAM" id="SSF56219">
    <property type="entry name" value="DNase I-like"/>
    <property type="match status" value="1"/>
</dbReference>
<comment type="caution">
    <text evidence="2">The sequence shown here is derived from an EMBL/GenBank/DDBJ whole genome shotgun (WGS) entry which is preliminary data.</text>
</comment>
<dbReference type="GO" id="GO:0003824">
    <property type="term" value="F:catalytic activity"/>
    <property type="evidence" value="ECO:0007669"/>
    <property type="project" value="InterPro"/>
</dbReference>
<evidence type="ECO:0000313" key="3">
    <source>
        <dbReference type="Proteomes" id="UP000821853"/>
    </source>
</evidence>
<keyword evidence="3" id="KW-1185">Reference proteome</keyword>
<gene>
    <name evidence="2" type="ORF">HPB48_026930</name>
</gene>
<organism evidence="2 3">
    <name type="scientific">Haemaphysalis longicornis</name>
    <name type="common">Bush tick</name>
    <dbReference type="NCBI Taxonomy" id="44386"/>
    <lineage>
        <taxon>Eukaryota</taxon>
        <taxon>Metazoa</taxon>
        <taxon>Ecdysozoa</taxon>
        <taxon>Arthropoda</taxon>
        <taxon>Chelicerata</taxon>
        <taxon>Arachnida</taxon>
        <taxon>Acari</taxon>
        <taxon>Parasitiformes</taxon>
        <taxon>Ixodida</taxon>
        <taxon>Ixodoidea</taxon>
        <taxon>Ixodidae</taxon>
        <taxon>Haemaphysalinae</taxon>
        <taxon>Haemaphysalis</taxon>
    </lineage>
</organism>
<dbReference type="VEuPathDB" id="VectorBase:HLOH_044291"/>
<feature type="domain" description="Endonuclease/exonuclease/phosphatase" evidence="1">
    <location>
        <begin position="19"/>
        <end position="85"/>
    </location>
</feature>
<dbReference type="AlphaFoldDB" id="A0A9J6HBZ0"/>
<dbReference type="InterPro" id="IPR036691">
    <property type="entry name" value="Endo/exonu/phosph_ase_sf"/>
</dbReference>
<evidence type="ECO:0000313" key="2">
    <source>
        <dbReference type="EMBL" id="KAH9384900.1"/>
    </source>
</evidence>